<reference evidence="1" key="2">
    <citation type="submission" date="2015-03" db="UniProtKB">
        <authorList>
            <consortium name="EnsemblPlants"/>
        </authorList>
    </citation>
    <scope>IDENTIFICATION</scope>
</reference>
<dbReference type="HOGENOM" id="CLU_2967884_0_0_1"/>
<dbReference type="AlphaFoldDB" id="A0A0D3B1J2"/>
<proteinExistence type="predicted"/>
<organism evidence="1 2">
    <name type="scientific">Brassica oleracea var. oleracea</name>
    <dbReference type="NCBI Taxonomy" id="109376"/>
    <lineage>
        <taxon>Eukaryota</taxon>
        <taxon>Viridiplantae</taxon>
        <taxon>Streptophyta</taxon>
        <taxon>Embryophyta</taxon>
        <taxon>Tracheophyta</taxon>
        <taxon>Spermatophyta</taxon>
        <taxon>Magnoliopsida</taxon>
        <taxon>eudicotyledons</taxon>
        <taxon>Gunneridae</taxon>
        <taxon>Pentapetalae</taxon>
        <taxon>rosids</taxon>
        <taxon>malvids</taxon>
        <taxon>Brassicales</taxon>
        <taxon>Brassicaceae</taxon>
        <taxon>Brassiceae</taxon>
        <taxon>Brassica</taxon>
    </lineage>
</organism>
<evidence type="ECO:0000313" key="2">
    <source>
        <dbReference type="Proteomes" id="UP000032141"/>
    </source>
</evidence>
<protein>
    <submittedName>
        <fullName evidence="1">Uncharacterized protein</fullName>
    </submittedName>
</protein>
<reference evidence="1 2" key="1">
    <citation type="journal article" date="2014" name="Genome Biol.">
        <title>Transcriptome and methylome profiling reveals relics of genome dominance in the mesopolyploid Brassica oleracea.</title>
        <authorList>
            <person name="Parkin I.A."/>
            <person name="Koh C."/>
            <person name="Tang H."/>
            <person name="Robinson S.J."/>
            <person name="Kagale S."/>
            <person name="Clarke W.E."/>
            <person name="Town C.D."/>
            <person name="Nixon J."/>
            <person name="Krishnakumar V."/>
            <person name="Bidwell S.L."/>
            <person name="Denoeud F."/>
            <person name="Belcram H."/>
            <person name="Links M.G."/>
            <person name="Just J."/>
            <person name="Clarke C."/>
            <person name="Bender T."/>
            <person name="Huebert T."/>
            <person name="Mason A.S."/>
            <person name="Pires J.C."/>
            <person name="Barker G."/>
            <person name="Moore J."/>
            <person name="Walley P.G."/>
            <person name="Manoli S."/>
            <person name="Batley J."/>
            <person name="Edwards D."/>
            <person name="Nelson M.N."/>
            <person name="Wang X."/>
            <person name="Paterson A.H."/>
            <person name="King G."/>
            <person name="Bancroft I."/>
            <person name="Chalhoub B."/>
            <person name="Sharpe A.G."/>
        </authorList>
    </citation>
    <scope>NUCLEOTIDE SEQUENCE</scope>
    <source>
        <strain evidence="1 2">cv. TO1000</strain>
    </source>
</reference>
<name>A0A0D3B1J2_BRAOL</name>
<dbReference type="Gramene" id="Bo3g012240.1">
    <property type="protein sequence ID" value="Bo3g012240.1"/>
    <property type="gene ID" value="Bo3g012240"/>
</dbReference>
<sequence length="59" mass="6480">WNVLLLIKQQKTTDHASPIALKSAAQMSVANIIADRFPQTSLTTGTKQYCHKKVTTLPA</sequence>
<accession>A0A0D3B1J2</accession>
<dbReference type="EnsemblPlants" id="Bo3g012240.1">
    <property type="protein sequence ID" value="Bo3g012240.1"/>
    <property type="gene ID" value="Bo3g012240"/>
</dbReference>
<keyword evidence="2" id="KW-1185">Reference proteome</keyword>
<evidence type="ECO:0000313" key="1">
    <source>
        <dbReference type="EnsemblPlants" id="Bo3g012240.1"/>
    </source>
</evidence>
<dbReference type="Proteomes" id="UP000032141">
    <property type="component" value="Chromosome C3"/>
</dbReference>